<dbReference type="Gene3D" id="1.10.10.10">
    <property type="entry name" value="Winged helix-like DNA-binding domain superfamily/Winged helix DNA-binding domain"/>
    <property type="match status" value="1"/>
</dbReference>
<dbReference type="InterPro" id="IPR036388">
    <property type="entry name" value="WH-like_DNA-bd_sf"/>
</dbReference>
<keyword evidence="2" id="KW-0805">Transcription regulation</keyword>
<dbReference type="PRINTS" id="PR00039">
    <property type="entry name" value="HTHLYSR"/>
</dbReference>
<dbReference type="InterPro" id="IPR005119">
    <property type="entry name" value="LysR_subst-bd"/>
</dbReference>
<dbReference type="Gene3D" id="3.40.190.290">
    <property type="match status" value="1"/>
</dbReference>
<dbReference type="PANTHER" id="PTHR30419:SF8">
    <property type="entry name" value="NITROGEN ASSIMILATION TRANSCRIPTIONAL ACTIVATOR-RELATED"/>
    <property type="match status" value="1"/>
</dbReference>
<keyword evidence="4" id="KW-0804">Transcription</keyword>
<keyword evidence="7" id="KW-1185">Reference proteome</keyword>
<comment type="similarity">
    <text evidence="1">Belongs to the LysR transcriptional regulatory family.</text>
</comment>
<dbReference type="Pfam" id="PF00126">
    <property type="entry name" value="HTH_1"/>
    <property type="match status" value="1"/>
</dbReference>
<proteinExistence type="inferred from homology"/>
<evidence type="ECO:0000259" key="5">
    <source>
        <dbReference type="PROSITE" id="PS50931"/>
    </source>
</evidence>
<feature type="domain" description="HTH lysR-type" evidence="5">
    <location>
        <begin position="5"/>
        <end position="62"/>
    </location>
</feature>
<dbReference type="SUPFAM" id="SSF53850">
    <property type="entry name" value="Periplasmic binding protein-like II"/>
    <property type="match status" value="1"/>
</dbReference>
<reference evidence="6 7" key="1">
    <citation type="submission" date="2024-05" db="EMBL/GenBank/DDBJ databases">
        <title>Sphingomonas sp. HF-S3 16S ribosomal RNA gene Genome sequencing and assembly.</title>
        <authorList>
            <person name="Lee H."/>
        </authorList>
    </citation>
    <scope>NUCLEOTIDE SEQUENCE [LARGE SCALE GENOMIC DNA]</scope>
    <source>
        <strain evidence="6 7">HF-S3</strain>
    </source>
</reference>
<dbReference type="Proteomes" id="UP001427805">
    <property type="component" value="Unassembled WGS sequence"/>
</dbReference>
<evidence type="ECO:0000313" key="6">
    <source>
        <dbReference type="EMBL" id="MEN3745956.1"/>
    </source>
</evidence>
<dbReference type="InterPro" id="IPR050950">
    <property type="entry name" value="HTH-type_LysR_regulators"/>
</dbReference>
<dbReference type="InterPro" id="IPR036390">
    <property type="entry name" value="WH_DNA-bd_sf"/>
</dbReference>
<comment type="caution">
    <text evidence="6">The sequence shown here is derived from an EMBL/GenBank/DDBJ whole genome shotgun (WGS) entry which is preliminary data.</text>
</comment>
<evidence type="ECO:0000256" key="2">
    <source>
        <dbReference type="ARBA" id="ARBA00023015"/>
    </source>
</evidence>
<evidence type="ECO:0000256" key="4">
    <source>
        <dbReference type="ARBA" id="ARBA00023163"/>
    </source>
</evidence>
<protein>
    <submittedName>
        <fullName evidence="6">LysR family transcriptional regulator</fullName>
    </submittedName>
</protein>
<evidence type="ECO:0000256" key="3">
    <source>
        <dbReference type="ARBA" id="ARBA00023125"/>
    </source>
</evidence>
<dbReference type="EMBL" id="JBDIZK010000001">
    <property type="protein sequence ID" value="MEN3745956.1"/>
    <property type="molecule type" value="Genomic_DNA"/>
</dbReference>
<name>A0ABV0B5G3_9SPHN</name>
<dbReference type="RefSeq" id="WP_346244953.1">
    <property type="nucleotide sequence ID" value="NZ_JBDIZK010000001.1"/>
</dbReference>
<dbReference type="CDD" id="cd08440">
    <property type="entry name" value="PBP2_LTTR_like_4"/>
    <property type="match status" value="1"/>
</dbReference>
<evidence type="ECO:0000313" key="7">
    <source>
        <dbReference type="Proteomes" id="UP001427805"/>
    </source>
</evidence>
<organism evidence="6 7">
    <name type="scientific">Sphingomonas rustica</name>
    <dbReference type="NCBI Taxonomy" id="3103142"/>
    <lineage>
        <taxon>Bacteria</taxon>
        <taxon>Pseudomonadati</taxon>
        <taxon>Pseudomonadota</taxon>
        <taxon>Alphaproteobacteria</taxon>
        <taxon>Sphingomonadales</taxon>
        <taxon>Sphingomonadaceae</taxon>
        <taxon>Sphingomonas</taxon>
    </lineage>
</organism>
<keyword evidence="3" id="KW-0238">DNA-binding</keyword>
<gene>
    <name evidence="6" type="ORF">TPR58_02165</name>
</gene>
<dbReference type="InterPro" id="IPR000847">
    <property type="entry name" value="LysR_HTH_N"/>
</dbReference>
<accession>A0ABV0B5G3</accession>
<dbReference type="PROSITE" id="PS50931">
    <property type="entry name" value="HTH_LYSR"/>
    <property type="match status" value="1"/>
</dbReference>
<dbReference type="Pfam" id="PF03466">
    <property type="entry name" value="LysR_substrate"/>
    <property type="match status" value="1"/>
</dbReference>
<dbReference type="PANTHER" id="PTHR30419">
    <property type="entry name" value="HTH-TYPE TRANSCRIPTIONAL REGULATOR YBHD"/>
    <property type="match status" value="1"/>
</dbReference>
<evidence type="ECO:0000256" key="1">
    <source>
        <dbReference type="ARBA" id="ARBA00009437"/>
    </source>
</evidence>
<sequence>MPRKPSLTSLRLFMQVAHNRSFSETGRVANLSQPALSRTIRLLEENLEVKLFDRNSRNVTLTGAGEALLPIVERLTADFDHAFSELALSFAGERGRVVVGALPSIAAGLLPTAMAGFRNSNPHVELIIRDQLSGTLYQQMQERQIDLAITTPPERGEFIFEPLFEDPVVLAVREGGPLDDGTVATWSIFGEHPFIAMAPRSSVREITDAALIKAGVTAQPLYECAQLATVRSLIEAGLGITALPESAATMLQPNRLKLRPLREPVISRTIGLAYPAGRTLPPAAAAFARHFMSKARHAHGQKRTGPAHTL</sequence>
<dbReference type="SUPFAM" id="SSF46785">
    <property type="entry name" value="Winged helix' DNA-binding domain"/>
    <property type="match status" value="1"/>
</dbReference>